<evidence type="ECO:0000313" key="3">
    <source>
        <dbReference type="EMBL" id="WLS05072.1"/>
    </source>
</evidence>
<evidence type="ECO:0000256" key="1">
    <source>
        <dbReference type="ARBA" id="ARBA00022729"/>
    </source>
</evidence>
<gene>
    <name evidence="3" type="ORF">Q9315_23165</name>
</gene>
<proteinExistence type="predicted"/>
<dbReference type="SUPFAM" id="SSF103515">
    <property type="entry name" value="Autotransporter"/>
    <property type="match status" value="1"/>
</dbReference>
<dbReference type="Gene3D" id="3.60.10.10">
    <property type="entry name" value="Endonuclease/exonuclease/phosphatase"/>
    <property type="match status" value="1"/>
</dbReference>
<name>A0ABY9KDN3_9HYPH</name>
<dbReference type="InterPro" id="IPR013425">
    <property type="entry name" value="Autotrns_rpt"/>
</dbReference>
<dbReference type="InterPro" id="IPR011050">
    <property type="entry name" value="Pectin_lyase_fold/virulence"/>
</dbReference>
<reference evidence="3 4" key="1">
    <citation type="submission" date="2023-08" db="EMBL/GenBank/DDBJ databases">
        <title>Pathogen: clinical or host-associated sample.</title>
        <authorList>
            <person name="Hergert J."/>
            <person name="Casey R."/>
            <person name="Wagner J."/>
            <person name="Young E.L."/>
            <person name="Oakeson K.F."/>
        </authorList>
    </citation>
    <scope>NUCLEOTIDE SEQUENCE [LARGE SCALE GENOMIC DNA]</scope>
    <source>
        <strain evidence="3 4">UPHL-collab-2</strain>
        <plasmid evidence="3 4">unnamed1</plasmid>
    </source>
</reference>
<evidence type="ECO:0000259" key="2">
    <source>
        <dbReference type="PROSITE" id="PS51208"/>
    </source>
</evidence>
<organism evidence="3 4">
    <name type="scientific">Shinella oryzae</name>
    <dbReference type="NCBI Taxonomy" id="2871820"/>
    <lineage>
        <taxon>Bacteria</taxon>
        <taxon>Pseudomonadati</taxon>
        <taxon>Pseudomonadota</taxon>
        <taxon>Alphaproteobacteria</taxon>
        <taxon>Hyphomicrobiales</taxon>
        <taxon>Rhizobiaceae</taxon>
        <taxon>Shinella</taxon>
    </lineage>
</organism>
<dbReference type="InterPro" id="IPR006315">
    <property type="entry name" value="OM_autotransptr_brl_dom"/>
</dbReference>
<dbReference type="InterPro" id="IPR036691">
    <property type="entry name" value="Endo/exonu/phosph_ase_sf"/>
</dbReference>
<geneLocation type="plasmid" evidence="3 4">
    <name>unnamed1</name>
</geneLocation>
<dbReference type="EMBL" id="CP132315">
    <property type="protein sequence ID" value="WLS05072.1"/>
    <property type="molecule type" value="Genomic_DNA"/>
</dbReference>
<dbReference type="PANTHER" id="PTHR35037">
    <property type="entry name" value="C-TERMINAL REGION OF AIDA-LIKE PROTEIN"/>
    <property type="match status" value="1"/>
</dbReference>
<dbReference type="Pfam" id="PF03797">
    <property type="entry name" value="Autotransporter"/>
    <property type="match status" value="1"/>
</dbReference>
<dbReference type="SUPFAM" id="SSF51126">
    <property type="entry name" value="Pectin lyase-like"/>
    <property type="match status" value="1"/>
</dbReference>
<feature type="domain" description="Autotransporter" evidence="2">
    <location>
        <begin position="879"/>
        <end position="1155"/>
    </location>
</feature>
<dbReference type="InterPro" id="IPR036709">
    <property type="entry name" value="Autotransporte_beta_dom_sf"/>
</dbReference>
<evidence type="ECO:0000313" key="4">
    <source>
        <dbReference type="Proteomes" id="UP001225788"/>
    </source>
</evidence>
<protein>
    <submittedName>
        <fullName evidence="3">Autotransporter domain-containing protein</fullName>
    </submittedName>
</protein>
<dbReference type="Gene3D" id="2.160.20.20">
    <property type="match status" value="1"/>
</dbReference>
<keyword evidence="4" id="KW-1185">Reference proteome</keyword>
<dbReference type="InterPro" id="IPR005135">
    <property type="entry name" value="Endo/exonuclease/phosphatase"/>
</dbReference>
<dbReference type="SUPFAM" id="SSF56219">
    <property type="entry name" value="DNase I-like"/>
    <property type="match status" value="1"/>
</dbReference>
<dbReference type="InterPro" id="IPR005546">
    <property type="entry name" value="Autotransporte_beta"/>
</dbReference>
<accession>A0ABY9KDN3</accession>
<dbReference type="Pfam" id="PF12951">
    <property type="entry name" value="PATR"/>
    <property type="match status" value="2"/>
</dbReference>
<keyword evidence="3" id="KW-0614">Plasmid</keyword>
<sequence length="1155" mass="121718">MTLNIWNKFKNNPEYTAEFMAAANFDVLGMQEVNGSTYVTGIPGLLEAAGRGIYGNVQVSDVGIISRVPGSYGTLNLGGSTQGRFVSYTKLDGSRSRPQTLIGSVHLDYADSSTNRLKEAKALNAWANGATQPIMLIGDFNVGDVSERGLHHIDAQIRLIQNVGSNTFYRDLAWQYIRAGDEATMRAVIQDAYPTQNIDSLSWKQWGDALSTAHKAGKDIGLVDETYAVGNNTPVTMNVLKKQFMLLQTDDVREGFAPHGLNDGSTTWPSAGEDATNTWASWDRAKIDHFLISRPFGKWYAIVDDPNDRYTGVVKDVYVTKPDGSTTPLSDHEPVAHDFRWIGPQLQTYTESGTDKTRLLWGAGAYDFEGKNKEYVLTRNNHRTDLYLGQISDADGNPLLNSLTLDEKKSLLNCDSSDARFQQAIKDYCIDDHSFIGETAVMDGGTIIVDEDAALGSADAQLRLINGGLRIAGTDMTAIDRTVSLEDVGWIDVADVGNSVTLLKKATGEGALVKRGAGALVLGEANDYRGGTFVEAGLLMAGTDGAFIDGTAFAINGGELDLNGFDLSMSSLSGKGGTLSLGAASLLVDQDSNTRFDGNINGSGSLTKSGSGLLVLNGINTYTGGTTISNGGLIVGDATHTNASLLGQITVANGAFLGGSGSLGGLHIANGSIVAPGNSIGALNIAGNLSLDAGATYVVEIDPSGASDLIDVGGTATLGGANVHVEKAAGNYMPGKRYTILTATGGVTGTFGDMTQNMPFVDLGLAYDPNAVYLDISRNAADFASVAMTVNQKAVAPAIEALGAGNTVYDALVMQAGEQDARRAFDLLSGEAYASTKTALINDSVILRNAVQDRIGQAFGNVTNSQVSSLMPTHGVKPVTAPLAAMWGQVIGSWSETDADDNAGKLKQSTGGFVAGYDAEIAENWRLGGLAGYSRTSFDISDRNSSGSSDNYHVGLYGAANWEATMLKAGVAYSQHKIEADRSVAFPGLSQALKTDYDANTFQAFGEISHQFDINGTGIEPFANLALVRFHADRFAEQGGSAALRVGNDTTTTAFTTLGLRVSAPVTFASMDAEVNFSLGWQHAFGDTTPTVSAAFDSGSFFEVAGSGIARDSAIVKAGFDVVLGQQTTLGLEYHGRFGSGDNQNAAKAKLSINF</sequence>
<keyword evidence="1" id="KW-0732">Signal</keyword>
<dbReference type="Pfam" id="PF03372">
    <property type="entry name" value="Exo_endo_phos"/>
    <property type="match status" value="1"/>
</dbReference>
<dbReference type="RefSeq" id="WP_306161547.1">
    <property type="nucleotide sequence ID" value="NZ_CP132315.1"/>
</dbReference>
<dbReference type="SMART" id="SM00869">
    <property type="entry name" value="Autotransporter"/>
    <property type="match status" value="1"/>
</dbReference>
<dbReference type="PROSITE" id="PS51208">
    <property type="entry name" value="AUTOTRANSPORTER"/>
    <property type="match status" value="1"/>
</dbReference>
<dbReference type="InterPro" id="IPR012332">
    <property type="entry name" value="Autotransporter_pectin_lyase_C"/>
</dbReference>
<dbReference type="Proteomes" id="UP001225788">
    <property type="component" value="Plasmid unnamed1"/>
</dbReference>
<dbReference type="InterPro" id="IPR051551">
    <property type="entry name" value="Autotransporter_adhesion"/>
</dbReference>
<dbReference type="PANTHER" id="PTHR35037:SF3">
    <property type="entry name" value="C-TERMINAL REGION OF AIDA-LIKE PROTEIN"/>
    <property type="match status" value="1"/>
</dbReference>
<dbReference type="NCBIfam" id="TIGR01414">
    <property type="entry name" value="autotrans_barl"/>
    <property type="match status" value="1"/>
</dbReference>
<dbReference type="Gene3D" id="2.40.128.130">
    <property type="entry name" value="Autotransporter beta-domain"/>
    <property type="match status" value="1"/>
</dbReference>
<dbReference type="NCBIfam" id="TIGR02601">
    <property type="entry name" value="autotrns_rpt"/>
    <property type="match status" value="2"/>
</dbReference>